<evidence type="ECO:0000256" key="2">
    <source>
        <dbReference type="ARBA" id="ARBA00022723"/>
    </source>
</evidence>
<dbReference type="VEuPathDB" id="FungiDB:BO97DRAFT_450754"/>
<dbReference type="EMBL" id="KZ824280">
    <property type="protein sequence ID" value="RAL13298.1"/>
    <property type="molecule type" value="Genomic_DNA"/>
</dbReference>
<sequence length="144" mass="15320">MSTATTHKGACLCQGIKFTVTGAPTATYCCYCSDCSLGAGGPCQITASYPRSQVTLHDPEGLSATYEITNTISGAPKDKCFCKRCGCTIYTVPQSTQAAGCIVIRVALIENGLECFKPDIECFTDRRPRWFAGCGAAEQYEGTS</sequence>
<feature type="domain" description="CENP-V/GFA" evidence="5">
    <location>
        <begin position="7"/>
        <end position="117"/>
    </location>
</feature>
<comment type="similarity">
    <text evidence="1">Belongs to the Gfa family.</text>
</comment>
<proteinExistence type="inferred from homology"/>
<evidence type="ECO:0000256" key="4">
    <source>
        <dbReference type="ARBA" id="ARBA00023239"/>
    </source>
</evidence>
<organism evidence="6 7">
    <name type="scientific">Aspergillus homomorphus (strain CBS 101889)</name>
    <dbReference type="NCBI Taxonomy" id="1450537"/>
    <lineage>
        <taxon>Eukaryota</taxon>
        <taxon>Fungi</taxon>
        <taxon>Dikarya</taxon>
        <taxon>Ascomycota</taxon>
        <taxon>Pezizomycotina</taxon>
        <taxon>Eurotiomycetes</taxon>
        <taxon>Eurotiomycetidae</taxon>
        <taxon>Eurotiales</taxon>
        <taxon>Aspergillaceae</taxon>
        <taxon>Aspergillus</taxon>
        <taxon>Aspergillus subgen. Circumdati</taxon>
    </lineage>
</organism>
<dbReference type="Pfam" id="PF04828">
    <property type="entry name" value="GFA"/>
    <property type="match status" value="1"/>
</dbReference>
<dbReference type="OrthoDB" id="406544at2759"/>
<gene>
    <name evidence="6" type="ORF">BO97DRAFT_450754</name>
</gene>
<dbReference type="SUPFAM" id="SSF51316">
    <property type="entry name" value="Mss4-like"/>
    <property type="match status" value="1"/>
</dbReference>
<dbReference type="InterPro" id="IPR011057">
    <property type="entry name" value="Mss4-like_sf"/>
</dbReference>
<dbReference type="AlphaFoldDB" id="A0A395I294"/>
<protein>
    <recommendedName>
        <fullName evidence="5">CENP-V/GFA domain-containing protein</fullName>
    </recommendedName>
</protein>
<evidence type="ECO:0000313" key="6">
    <source>
        <dbReference type="EMBL" id="RAL13298.1"/>
    </source>
</evidence>
<keyword evidence="2" id="KW-0479">Metal-binding</keyword>
<keyword evidence="3" id="KW-0862">Zinc</keyword>
<dbReference type="RefSeq" id="XP_025552452.1">
    <property type="nucleotide sequence ID" value="XM_025698943.1"/>
</dbReference>
<dbReference type="GeneID" id="37203232"/>
<dbReference type="PROSITE" id="PS51891">
    <property type="entry name" value="CENP_V_GFA"/>
    <property type="match status" value="1"/>
</dbReference>
<reference evidence="6 7" key="1">
    <citation type="submission" date="2018-02" db="EMBL/GenBank/DDBJ databases">
        <title>The genomes of Aspergillus section Nigri reveals drivers in fungal speciation.</title>
        <authorList>
            <consortium name="DOE Joint Genome Institute"/>
            <person name="Vesth T.C."/>
            <person name="Nybo J."/>
            <person name="Theobald S."/>
            <person name="Brandl J."/>
            <person name="Frisvad J.C."/>
            <person name="Nielsen K.F."/>
            <person name="Lyhne E.K."/>
            <person name="Kogle M.E."/>
            <person name="Kuo A."/>
            <person name="Riley R."/>
            <person name="Clum A."/>
            <person name="Nolan M."/>
            <person name="Lipzen A."/>
            <person name="Salamov A."/>
            <person name="Henrissat B."/>
            <person name="Wiebenga A."/>
            <person name="De vries R.P."/>
            <person name="Grigoriev I.V."/>
            <person name="Mortensen U.H."/>
            <person name="Andersen M.R."/>
            <person name="Baker S.E."/>
        </authorList>
    </citation>
    <scope>NUCLEOTIDE SEQUENCE [LARGE SCALE GENOMIC DNA]</scope>
    <source>
        <strain evidence="6 7">CBS 101889</strain>
    </source>
</reference>
<evidence type="ECO:0000259" key="5">
    <source>
        <dbReference type="PROSITE" id="PS51891"/>
    </source>
</evidence>
<dbReference type="PANTHER" id="PTHR33337:SF31">
    <property type="entry name" value="DUF636 DOMAIN PROTEIN (AFU_ORTHOLOGUE AFUA_2G12650)"/>
    <property type="match status" value="1"/>
</dbReference>
<dbReference type="GO" id="GO:0016846">
    <property type="term" value="F:carbon-sulfur lyase activity"/>
    <property type="evidence" value="ECO:0007669"/>
    <property type="project" value="InterPro"/>
</dbReference>
<evidence type="ECO:0000256" key="1">
    <source>
        <dbReference type="ARBA" id="ARBA00005495"/>
    </source>
</evidence>
<evidence type="ECO:0000256" key="3">
    <source>
        <dbReference type="ARBA" id="ARBA00022833"/>
    </source>
</evidence>
<dbReference type="Proteomes" id="UP000248961">
    <property type="component" value="Unassembled WGS sequence"/>
</dbReference>
<dbReference type="GO" id="GO:0046872">
    <property type="term" value="F:metal ion binding"/>
    <property type="evidence" value="ECO:0007669"/>
    <property type="project" value="UniProtKB-KW"/>
</dbReference>
<dbReference type="Gene3D" id="3.90.1590.10">
    <property type="entry name" value="glutathione-dependent formaldehyde- activating enzyme (gfa)"/>
    <property type="match status" value="1"/>
</dbReference>
<keyword evidence="7" id="KW-1185">Reference proteome</keyword>
<dbReference type="PANTHER" id="PTHR33337">
    <property type="entry name" value="GFA DOMAIN-CONTAINING PROTEIN"/>
    <property type="match status" value="1"/>
</dbReference>
<name>A0A395I294_ASPHC</name>
<dbReference type="STRING" id="1450537.A0A395I294"/>
<evidence type="ECO:0000313" key="7">
    <source>
        <dbReference type="Proteomes" id="UP000248961"/>
    </source>
</evidence>
<dbReference type="InterPro" id="IPR006913">
    <property type="entry name" value="CENP-V/GFA"/>
</dbReference>
<accession>A0A395I294</accession>
<keyword evidence="4" id="KW-0456">Lyase</keyword>